<sequence>MAVLIDPPRWPAHGTVFGHLVSDSSLDELHAFAARAGLPTRAFDHDHYDVPESRYAVLVEAGALPVDERELVRRLVASGLRVRVPDKTPTRAQALELLRADWASYGLPGSIRDDLLARWSQPHRHYHDVRHLASCLGALDALGGTGRAVRLAAWFHDAVYDGRPGEDEESSAQLAVELLTGIVDSDEVDEVARLVRMTADHRPDDEAAALLSDADLSVLGQLPGRYHVYLRDVRLDYAHVDDEAWRRGRLDVVDSLLALEPLFHTETGRRLWQAAAVANLAAERATLTRG</sequence>
<dbReference type="OrthoDB" id="9808993at2"/>
<evidence type="ECO:0000259" key="1">
    <source>
        <dbReference type="Pfam" id="PF13223"/>
    </source>
</evidence>
<protein>
    <recommendedName>
        <fullName evidence="1">DUF4031 domain-containing protein</fullName>
    </recommendedName>
</protein>
<dbReference type="EMBL" id="CP019607">
    <property type="protein sequence ID" value="AQP51096.1"/>
    <property type="molecule type" value="Genomic_DNA"/>
</dbReference>
<feature type="domain" description="DUF4031" evidence="1">
    <location>
        <begin position="3"/>
        <end position="77"/>
    </location>
</feature>
<accession>A0A1Q2CY67</accession>
<keyword evidence="3" id="KW-1185">Reference proteome</keyword>
<reference evidence="2 3" key="1">
    <citation type="journal article" date="2008" name="Int. J. Syst. Evol. Microbiol.">
        <title>Tessaracoccus flavescens sp. nov., isolated from marine sediment.</title>
        <authorList>
            <person name="Lee D.W."/>
            <person name="Lee S.D."/>
        </authorList>
    </citation>
    <scope>NUCLEOTIDE SEQUENCE [LARGE SCALE GENOMIC DNA]</scope>
    <source>
        <strain evidence="2 3">SST-39T</strain>
    </source>
</reference>
<dbReference type="PANTHER" id="PTHR21174">
    <property type="match status" value="1"/>
</dbReference>
<dbReference type="Proteomes" id="UP000188235">
    <property type="component" value="Chromosome"/>
</dbReference>
<gene>
    <name evidence="2" type="ORF">BW733_09925</name>
</gene>
<organism evidence="2 3">
    <name type="scientific">Tessaracoccus flavescens</name>
    <dbReference type="NCBI Taxonomy" id="399497"/>
    <lineage>
        <taxon>Bacteria</taxon>
        <taxon>Bacillati</taxon>
        <taxon>Actinomycetota</taxon>
        <taxon>Actinomycetes</taxon>
        <taxon>Propionibacteriales</taxon>
        <taxon>Propionibacteriaceae</taxon>
        <taxon>Tessaracoccus</taxon>
    </lineage>
</organism>
<dbReference type="InterPro" id="IPR025109">
    <property type="entry name" value="DUF4031"/>
</dbReference>
<proteinExistence type="predicted"/>
<dbReference type="InterPro" id="IPR009218">
    <property type="entry name" value="HD_phosphohydro"/>
</dbReference>
<dbReference type="RefSeq" id="WP_077350084.1">
    <property type="nucleotide sequence ID" value="NZ_CP019607.1"/>
</dbReference>
<dbReference type="Pfam" id="PF13223">
    <property type="entry name" value="DUF4031"/>
    <property type="match status" value="1"/>
</dbReference>
<dbReference type="PANTHER" id="PTHR21174:SF0">
    <property type="entry name" value="HD PHOSPHOHYDROLASE FAMILY PROTEIN-RELATED"/>
    <property type="match status" value="1"/>
</dbReference>
<evidence type="ECO:0000313" key="3">
    <source>
        <dbReference type="Proteomes" id="UP000188235"/>
    </source>
</evidence>
<dbReference type="KEGG" id="tfa:BW733_09925"/>
<dbReference type="Gene3D" id="1.10.3210.10">
    <property type="entry name" value="Hypothetical protein af1432"/>
    <property type="match status" value="1"/>
</dbReference>
<dbReference type="SUPFAM" id="SSF109604">
    <property type="entry name" value="HD-domain/PDEase-like"/>
    <property type="match status" value="1"/>
</dbReference>
<evidence type="ECO:0000313" key="2">
    <source>
        <dbReference type="EMBL" id="AQP51096.1"/>
    </source>
</evidence>
<dbReference type="AlphaFoldDB" id="A0A1Q2CY67"/>
<name>A0A1Q2CY67_9ACTN</name>